<feature type="region of interest" description="Disordered" evidence="5">
    <location>
        <begin position="291"/>
        <end position="318"/>
    </location>
</feature>
<name>A0ABU0LH35_XANAG</name>
<dbReference type="Proteomes" id="UP001241747">
    <property type="component" value="Unassembled WGS sequence"/>
</dbReference>
<dbReference type="InterPro" id="IPR036390">
    <property type="entry name" value="WH_DNA-bd_sf"/>
</dbReference>
<dbReference type="Pfam" id="PF00126">
    <property type="entry name" value="HTH_1"/>
    <property type="match status" value="1"/>
</dbReference>
<evidence type="ECO:0000256" key="3">
    <source>
        <dbReference type="ARBA" id="ARBA00023125"/>
    </source>
</evidence>
<sequence>MRDLRYFIAAADAGSFRKAAAALGVQESSVSRRIRDVEDQIGASLFVRHSGGINLTMAGQRFLHRARHALDHIQDGAAEVAAIGRAEGGYLKVGLFSSLSSGFLSTLFRAYDARHGSVHIDFVEGEAHEHINALRQFQVDIAFVIGLSDFGECDSAYLWSEQVLVALPEGHQLAALASLTWRDLRAEKFLLRDTPAGARIQDYVVRRIREVEGEARVEAQGVGRYKLLNLVASGRGTTLIIESERLVKVAGVTYRPLHDEVVSFHAAWSPKNDNPAFRTLLSLARTMAPSSEANPAIARSQDLEAQRAEPSQIHDPSR</sequence>
<dbReference type="RefSeq" id="WP_237347509.1">
    <property type="nucleotide sequence ID" value="NZ_JABWGX010000037.1"/>
</dbReference>
<proteinExistence type="inferred from homology"/>
<dbReference type="GO" id="GO:0003677">
    <property type="term" value="F:DNA binding"/>
    <property type="evidence" value="ECO:0007669"/>
    <property type="project" value="UniProtKB-KW"/>
</dbReference>
<comment type="similarity">
    <text evidence="1">Belongs to the LysR transcriptional regulatory family.</text>
</comment>
<dbReference type="SUPFAM" id="SSF53850">
    <property type="entry name" value="Periplasmic binding protein-like II"/>
    <property type="match status" value="1"/>
</dbReference>
<organism evidence="7 8">
    <name type="scientific">Xanthobacter agilis</name>
    <dbReference type="NCBI Taxonomy" id="47492"/>
    <lineage>
        <taxon>Bacteria</taxon>
        <taxon>Pseudomonadati</taxon>
        <taxon>Pseudomonadota</taxon>
        <taxon>Alphaproteobacteria</taxon>
        <taxon>Hyphomicrobiales</taxon>
        <taxon>Xanthobacteraceae</taxon>
        <taxon>Xanthobacter</taxon>
    </lineage>
</organism>
<dbReference type="Gene3D" id="3.40.190.10">
    <property type="entry name" value="Periplasmic binding protein-like II"/>
    <property type="match status" value="2"/>
</dbReference>
<evidence type="ECO:0000313" key="8">
    <source>
        <dbReference type="Proteomes" id="UP001241747"/>
    </source>
</evidence>
<keyword evidence="8" id="KW-1185">Reference proteome</keyword>
<accession>A0ABU0LH35</accession>
<dbReference type="InterPro" id="IPR000847">
    <property type="entry name" value="LysR_HTH_N"/>
</dbReference>
<keyword evidence="3 7" id="KW-0238">DNA-binding</keyword>
<dbReference type="EMBL" id="JAUSVY010000008">
    <property type="protein sequence ID" value="MDQ0506461.1"/>
    <property type="molecule type" value="Genomic_DNA"/>
</dbReference>
<reference evidence="7 8" key="1">
    <citation type="submission" date="2023-07" db="EMBL/GenBank/DDBJ databases">
        <title>Genomic Encyclopedia of Type Strains, Phase IV (KMG-IV): sequencing the most valuable type-strain genomes for metagenomic binning, comparative biology and taxonomic classification.</title>
        <authorList>
            <person name="Goeker M."/>
        </authorList>
    </citation>
    <scope>NUCLEOTIDE SEQUENCE [LARGE SCALE GENOMIC DNA]</scope>
    <source>
        <strain evidence="7 8">DSM 3770</strain>
    </source>
</reference>
<evidence type="ECO:0000313" key="7">
    <source>
        <dbReference type="EMBL" id="MDQ0506461.1"/>
    </source>
</evidence>
<evidence type="ECO:0000259" key="6">
    <source>
        <dbReference type="PROSITE" id="PS50931"/>
    </source>
</evidence>
<evidence type="ECO:0000256" key="2">
    <source>
        <dbReference type="ARBA" id="ARBA00023015"/>
    </source>
</evidence>
<dbReference type="InterPro" id="IPR005119">
    <property type="entry name" value="LysR_subst-bd"/>
</dbReference>
<gene>
    <name evidence="7" type="ORF">QOZ94_003272</name>
</gene>
<comment type="caution">
    <text evidence="7">The sequence shown here is derived from an EMBL/GenBank/DDBJ whole genome shotgun (WGS) entry which is preliminary data.</text>
</comment>
<evidence type="ECO:0000256" key="5">
    <source>
        <dbReference type="SAM" id="MobiDB-lite"/>
    </source>
</evidence>
<dbReference type="Pfam" id="PF03466">
    <property type="entry name" value="LysR_substrate"/>
    <property type="match status" value="1"/>
</dbReference>
<dbReference type="CDD" id="cd08414">
    <property type="entry name" value="PBP2_LTTR_aromatics_like"/>
    <property type="match status" value="1"/>
</dbReference>
<keyword evidence="2" id="KW-0805">Transcription regulation</keyword>
<dbReference type="PROSITE" id="PS50931">
    <property type="entry name" value="HTH_LYSR"/>
    <property type="match status" value="1"/>
</dbReference>
<dbReference type="PANTHER" id="PTHR30346">
    <property type="entry name" value="TRANSCRIPTIONAL DUAL REGULATOR HCAR-RELATED"/>
    <property type="match status" value="1"/>
</dbReference>
<protein>
    <submittedName>
        <fullName evidence="7">DNA-binding transcriptional LysR family regulator</fullName>
    </submittedName>
</protein>
<evidence type="ECO:0000256" key="4">
    <source>
        <dbReference type="ARBA" id="ARBA00023163"/>
    </source>
</evidence>
<dbReference type="Gene3D" id="1.10.10.10">
    <property type="entry name" value="Winged helix-like DNA-binding domain superfamily/Winged helix DNA-binding domain"/>
    <property type="match status" value="1"/>
</dbReference>
<keyword evidence="4" id="KW-0804">Transcription</keyword>
<feature type="domain" description="HTH lysR-type" evidence="6">
    <location>
        <begin position="1"/>
        <end position="56"/>
    </location>
</feature>
<evidence type="ECO:0000256" key="1">
    <source>
        <dbReference type="ARBA" id="ARBA00009437"/>
    </source>
</evidence>
<dbReference type="SUPFAM" id="SSF46785">
    <property type="entry name" value="Winged helix' DNA-binding domain"/>
    <property type="match status" value="1"/>
</dbReference>
<dbReference type="InterPro" id="IPR036388">
    <property type="entry name" value="WH-like_DNA-bd_sf"/>
</dbReference>
<dbReference type="PANTHER" id="PTHR30346:SF0">
    <property type="entry name" value="HCA OPERON TRANSCRIPTIONAL ACTIVATOR HCAR"/>
    <property type="match status" value="1"/>
</dbReference>